<proteinExistence type="predicted"/>
<gene>
    <name evidence="1" type="ORF">EVG20_g10155</name>
</gene>
<dbReference type="AlphaFoldDB" id="A0A4Y9XW33"/>
<keyword evidence="2" id="KW-1185">Reference proteome</keyword>
<dbReference type="EMBL" id="SEOQ01001166">
    <property type="protein sequence ID" value="TFY53351.1"/>
    <property type="molecule type" value="Genomic_DNA"/>
</dbReference>
<accession>A0A4Y9XW33</accession>
<reference evidence="1 2" key="1">
    <citation type="submission" date="2019-02" db="EMBL/GenBank/DDBJ databases">
        <title>Genome sequencing of the rare red list fungi Dentipellis fragilis.</title>
        <authorList>
            <person name="Buettner E."/>
            <person name="Kellner H."/>
        </authorList>
    </citation>
    <scope>NUCLEOTIDE SEQUENCE [LARGE SCALE GENOMIC DNA]</scope>
    <source>
        <strain evidence="1 2">DSM 105465</strain>
    </source>
</reference>
<sequence length="252" mass="28313">MHVPLSSTRLRGSRLRALVQYASSYWQTAPTQSPSLIMSRAYRTINDNPPFIPTLYTLGGRRARPIQPSLSVVSSLEDLIRERHQRATDSEHPLYLLLPQNALTLGHLQRPAGDLSVPHSNLGTPFQPISTSTQFLTPDSNERSRASGGRARIRAERKSLDERVEDVLDSFKGRGGTGVFLDQLFDPRSENTIIKNSAKGFYSSDHLPRVLDMWWDSADAHGKFLAWLKPKAITLVHELVAEEMDNLTARFL</sequence>
<comment type="caution">
    <text evidence="1">The sequence shown here is derived from an EMBL/GenBank/DDBJ whole genome shotgun (WGS) entry which is preliminary data.</text>
</comment>
<evidence type="ECO:0000313" key="2">
    <source>
        <dbReference type="Proteomes" id="UP000298327"/>
    </source>
</evidence>
<evidence type="ECO:0000313" key="1">
    <source>
        <dbReference type="EMBL" id="TFY53351.1"/>
    </source>
</evidence>
<dbReference type="Proteomes" id="UP000298327">
    <property type="component" value="Unassembled WGS sequence"/>
</dbReference>
<name>A0A4Y9XW33_9AGAM</name>
<protein>
    <submittedName>
        <fullName evidence="1">Uncharacterized protein</fullName>
    </submittedName>
</protein>
<dbReference type="OrthoDB" id="10540483at2759"/>
<organism evidence="1 2">
    <name type="scientific">Dentipellis fragilis</name>
    <dbReference type="NCBI Taxonomy" id="205917"/>
    <lineage>
        <taxon>Eukaryota</taxon>
        <taxon>Fungi</taxon>
        <taxon>Dikarya</taxon>
        <taxon>Basidiomycota</taxon>
        <taxon>Agaricomycotina</taxon>
        <taxon>Agaricomycetes</taxon>
        <taxon>Russulales</taxon>
        <taxon>Hericiaceae</taxon>
        <taxon>Dentipellis</taxon>
    </lineage>
</organism>